<evidence type="ECO:0000313" key="2">
    <source>
        <dbReference type="Proteomes" id="UP001595797"/>
    </source>
</evidence>
<accession>A0ABV9TI98</accession>
<comment type="caution">
    <text evidence="1">The sequence shown here is derived from an EMBL/GenBank/DDBJ whole genome shotgun (WGS) entry which is preliminary data.</text>
</comment>
<proteinExistence type="predicted"/>
<dbReference type="EMBL" id="JBHSIW010000006">
    <property type="protein sequence ID" value="MFC4902737.1"/>
    <property type="molecule type" value="Genomic_DNA"/>
</dbReference>
<evidence type="ECO:0008006" key="3">
    <source>
        <dbReference type="Google" id="ProtNLM"/>
    </source>
</evidence>
<name>A0ABV9TI98_9MICC</name>
<keyword evidence="2" id="KW-1185">Reference proteome</keyword>
<evidence type="ECO:0000313" key="1">
    <source>
        <dbReference type="EMBL" id="MFC4902737.1"/>
    </source>
</evidence>
<organism evidence="1 2">
    <name type="scientific">Kocuria oceani</name>
    <dbReference type="NCBI Taxonomy" id="988827"/>
    <lineage>
        <taxon>Bacteria</taxon>
        <taxon>Bacillati</taxon>
        <taxon>Actinomycetota</taxon>
        <taxon>Actinomycetes</taxon>
        <taxon>Micrococcales</taxon>
        <taxon>Micrococcaceae</taxon>
        <taxon>Kocuria</taxon>
    </lineage>
</organism>
<sequence>MSSESLPGIPTAADFCALASSSPWRFTTVHLTHRCLQDNGSTPIGGPVEVWLDRGAGRLTVRSGAGVETAEGVPYGTAVSLVSCNDHDGDGGAVCAVQPSRDTGVVLRPDGLVAQRPEGWHYDHGDPMWRDYQFTAMLDPAELSQGVEVSDVVATVLRGRPTWSATCRPLLEEDEEWGGGYDPRCGCCPLLLSPASLIFEYGPEDPALTTGEVPTVYCVHLDVQTGVVVDITPLDGIGGSSLTNVIHAVDEPLDPPL</sequence>
<reference evidence="2" key="1">
    <citation type="journal article" date="2019" name="Int. J. Syst. Evol. Microbiol.">
        <title>The Global Catalogue of Microorganisms (GCM) 10K type strain sequencing project: providing services to taxonomists for standard genome sequencing and annotation.</title>
        <authorList>
            <consortium name="The Broad Institute Genomics Platform"/>
            <consortium name="The Broad Institute Genome Sequencing Center for Infectious Disease"/>
            <person name="Wu L."/>
            <person name="Ma J."/>
        </authorList>
    </citation>
    <scope>NUCLEOTIDE SEQUENCE [LARGE SCALE GENOMIC DNA]</scope>
    <source>
        <strain evidence="2">CGMCC 4.6946</strain>
    </source>
</reference>
<protein>
    <recommendedName>
        <fullName evidence="3">DUF4241 domain-containing protein</fullName>
    </recommendedName>
</protein>
<dbReference type="Proteomes" id="UP001595797">
    <property type="component" value="Unassembled WGS sequence"/>
</dbReference>
<gene>
    <name evidence="1" type="ORF">ACFPCS_04050</name>
</gene>
<dbReference type="RefSeq" id="WP_277552200.1">
    <property type="nucleotide sequence ID" value="NZ_JARAMH010000024.1"/>
</dbReference>